<accession>A0ABY7U9F6</accession>
<dbReference type="Gene3D" id="1.10.30.50">
    <property type="match status" value="1"/>
</dbReference>
<dbReference type="InterPro" id="IPR003615">
    <property type="entry name" value="HNH_nuc"/>
</dbReference>
<proteinExistence type="predicted"/>
<feature type="domain" description="HNH nuclease" evidence="2">
    <location>
        <begin position="284"/>
        <end position="336"/>
    </location>
</feature>
<sequence>MGPYYTVSTPGNDIATTATQLRQFEYQLHCECLPDPDDDFDLACTRLAGLTGKSPTRVANIFMALFRLDELPGLREVHERLFHLDFSRLIVIDQVLCKLGTPDEEALARIDAALVKYLTPTRAGQVLPSVRNLRRKLNALVAAEDPELADAVSTEAEKEAEKRRKRKGRYDWSSLPGGVGCISVEYDTETAAQINGVIRRVADEYGVSASEAFAMLVLTDINRDVDVTLNVFQAADLAHAPVFVEGTGWTDAETGAELAGKASRRKDMNAAAWMESTNYSTPDRLKAYLNGRDGTCRYPGCCLPAYRCQKDHCVDFADGGPTAAWNLVNLCQHHHNIKTDKRARYILDPATGDVVWLFTDGTWQTTTAAGPLAPETCNWLQTVDQAIATRRANARERALNTNPEPDTPDTEPTNSNTHPDTEPDRDYEEEPPF</sequence>
<dbReference type="EMBL" id="CP063189">
    <property type="protein sequence ID" value="WCZ33337.1"/>
    <property type="molecule type" value="Genomic_DNA"/>
</dbReference>
<gene>
    <name evidence="3" type="ORF">CMASS_09630</name>
</gene>
<feature type="region of interest" description="Disordered" evidence="1">
    <location>
        <begin position="395"/>
        <end position="433"/>
    </location>
</feature>
<reference evidence="3 4" key="1">
    <citation type="submission" date="2020-10" db="EMBL/GenBank/DDBJ databases">
        <title>Complete genome sequence of Corynebacterium massiliense DSM 45435, type strain of Corynebacterium massiliense.</title>
        <authorList>
            <person name="Busche T."/>
            <person name="Kalinowski J."/>
            <person name="Ruckert C."/>
        </authorList>
    </citation>
    <scope>NUCLEOTIDE SEQUENCE [LARGE SCALE GENOMIC DNA]</scope>
    <source>
        <strain evidence="3 4">DSM 45435</strain>
    </source>
</reference>
<evidence type="ECO:0000313" key="4">
    <source>
        <dbReference type="Proteomes" id="UP001220064"/>
    </source>
</evidence>
<evidence type="ECO:0000313" key="3">
    <source>
        <dbReference type="EMBL" id="WCZ33337.1"/>
    </source>
</evidence>
<evidence type="ECO:0000256" key="1">
    <source>
        <dbReference type="SAM" id="MobiDB-lite"/>
    </source>
</evidence>
<evidence type="ECO:0000259" key="2">
    <source>
        <dbReference type="SMART" id="SM00507"/>
    </source>
</evidence>
<dbReference type="CDD" id="cd00085">
    <property type="entry name" value="HNHc"/>
    <property type="match status" value="1"/>
</dbReference>
<protein>
    <recommendedName>
        <fullName evidence="2">HNH nuclease domain-containing protein</fullName>
    </recommendedName>
</protein>
<dbReference type="SMART" id="SM00507">
    <property type="entry name" value="HNHc"/>
    <property type="match status" value="1"/>
</dbReference>
<organism evidence="3 4">
    <name type="scientific">Corynebacterium massiliense DSM 45435</name>
    <dbReference type="NCBI Taxonomy" id="1121364"/>
    <lineage>
        <taxon>Bacteria</taxon>
        <taxon>Bacillati</taxon>
        <taxon>Actinomycetota</taxon>
        <taxon>Actinomycetes</taxon>
        <taxon>Mycobacteriales</taxon>
        <taxon>Corynebacteriaceae</taxon>
        <taxon>Corynebacterium</taxon>
    </lineage>
</organism>
<feature type="compositionally biased region" description="Low complexity" evidence="1">
    <location>
        <begin position="400"/>
        <end position="417"/>
    </location>
</feature>
<dbReference type="Proteomes" id="UP001220064">
    <property type="component" value="Chromosome"/>
</dbReference>
<keyword evidence="4" id="KW-1185">Reference proteome</keyword>
<name>A0ABY7U9F6_9CORY</name>